<accession>A0A420Y2Q9</accession>
<evidence type="ECO:0000313" key="4">
    <source>
        <dbReference type="Proteomes" id="UP000275385"/>
    </source>
</evidence>
<keyword evidence="2" id="KW-0732">Signal</keyword>
<dbReference type="STRING" id="177199.A0A420Y2Q9"/>
<dbReference type="Proteomes" id="UP000275385">
    <property type="component" value="Unassembled WGS sequence"/>
</dbReference>
<keyword evidence="4" id="KW-1185">Reference proteome</keyword>
<proteinExistence type="predicted"/>
<organism evidence="3 4">
    <name type="scientific">Coniochaeta pulveracea</name>
    <dbReference type="NCBI Taxonomy" id="177199"/>
    <lineage>
        <taxon>Eukaryota</taxon>
        <taxon>Fungi</taxon>
        <taxon>Dikarya</taxon>
        <taxon>Ascomycota</taxon>
        <taxon>Pezizomycotina</taxon>
        <taxon>Sordariomycetes</taxon>
        <taxon>Sordariomycetidae</taxon>
        <taxon>Coniochaetales</taxon>
        <taxon>Coniochaetaceae</taxon>
        <taxon>Coniochaeta</taxon>
    </lineage>
</organism>
<protein>
    <submittedName>
        <fullName evidence="3">Uncharacterized protein</fullName>
    </submittedName>
</protein>
<dbReference type="PROSITE" id="PS51257">
    <property type="entry name" value="PROKAR_LIPOPROTEIN"/>
    <property type="match status" value="1"/>
</dbReference>
<reference evidence="3 4" key="1">
    <citation type="submission" date="2018-08" db="EMBL/GenBank/DDBJ databases">
        <title>Draft genome of the lignicolous fungus Coniochaeta pulveracea.</title>
        <authorList>
            <person name="Borstlap C.J."/>
            <person name="De Witt R.N."/>
            <person name="Botha A."/>
            <person name="Volschenk H."/>
        </authorList>
    </citation>
    <scope>NUCLEOTIDE SEQUENCE [LARGE SCALE GENOMIC DNA]</scope>
    <source>
        <strain evidence="3 4">CAB683</strain>
    </source>
</reference>
<dbReference type="PANTHER" id="PTHR40640">
    <property type="entry name" value="ANCHORED GLYCOPROTEIN, PUTATIVE (AFU_ORTHOLOGUE AFUA_8G04860)-RELATED"/>
    <property type="match status" value="1"/>
</dbReference>
<name>A0A420Y2Q9_9PEZI</name>
<dbReference type="PANTHER" id="PTHR40640:SF1">
    <property type="entry name" value="ANCHORED GLYCOPROTEIN, PUTATIVE (AFU_ORTHOLOGUE AFUA_8G04860)-RELATED"/>
    <property type="match status" value="1"/>
</dbReference>
<feature type="compositionally biased region" description="Polar residues" evidence="1">
    <location>
        <begin position="198"/>
        <end position="210"/>
    </location>
</feature>
<dbReference type="AlphaFoldDB" id="A0A420Y2Q9"/>
<evidence type="ECO:0000313" key="3">
    <source>
        <dbReference type="EMBL" id="RKU42165.1"/>
    </source>
</evidence>
<dbReference type="EMBL" id="QVQW01000060">
    <property type="protein sequence ID" value="RKU42165.1"/>
    <property type="molecule type" value="Genomic_DNA"/>
</dbReference>
<evidence type="ECO:0000256" key="1">
    <source>
        <dbReference type="SAM" id="MobiDB-lite"/>
    </source>
</evidence>
<evidence type="ECO:0000256" key="2">
    <source>
        <dbReference type="SAM" id="SignalP"/>
    </source>
</evidence>
<gene>
    <name evidence="3" type="ORF">DL546_001556</name>
</gene>
<comment type="caution">
    <text evidence="3">The sequence shown here is derived from an EMBL/GenBank/DDBJ whole genome shotgun (WGS) entry which is preliminary data.</text>
</comment>
<feature type="region of interest" description="Disordered" evidence="1">
    <location>
        <begin position="198"/>
        <end position="229"/>
    </location>
</feature>
<feature type="chain" id="PRO_5019337212" evidence="2">
    <location>
        <begin position="24"/>
        <end position="257"/>
    </location>
</feature>
<dbReference type="OrthoDB" id="4991875at2759"/>
<sequence length="257" mass="25866">MPIRLARTLAVGCLLALTGCAQGQTTISTSVAKTVTSAASTTNAIIANTAAADTSETTTIPSAVSVFLPGYGGKDWSAYRGSIVGSDSAATTYTIFCGESNDSSPSCLLDADLPLTFAEGPSTLRYEGTLSGEITAHLSCSLKGKTAATCTGSSSYGTGYREGPITGPLATVWTKTLAASDIEWGVLSLTTPPVTAATTDLQDGATTPTIDPSYYTGTGPAPVTPTKSGGNAAVHGDGLRWNVFGPLLGAVGALVLL</sequence>
<feature type="signal peptide" evidence="2">
    <location>
        <begin position="1"/>
        <end position="23"/>
    </location>
</feature>